<dbReference type="OrthoDB" id="1271311at2"/>
<dbReference type="AlphaFoldDB" id="A0A086BIF5"/>
<evidence type="ECO:0000313" key="2">
    <source>
        <dbReference type="Proteomes" id="UP000028709"/>
    </source>
</evidence>
<protein>
    <submittedName>
        <fullName evidence="1">Uncharacterized protein</fullName>
    </submittedName>
</protein>
<proteinExistence type="predicted"/>
<reference evidence="1 2" key="1">
    <citation type="submission" date="2014-07" db="EMBL/GenBank/DDBJ databases">
        <title>Genome of Chryseobacterium piperi CTM.</title>
        <authorList>
            <person name="Pipes S.E."/>
            <person name="Stropko S.J."/>
            <person name="Newman J.D."/>
        </authorList>
    </citation>
    <scope>NUCLEOTIDE SEQUENCE [LARGE SCALE GENOMIC DNA]</scope>
    <source>
        <strain evidence="1 2">CTM</strain>
    </source>
</reference>
<dbReference type="KEGG" id="cpip:CJF12_15490"/>
<keyword evidence="2" id="KW-1185">Reference proteome</keyword>
<gene>
    <name evidence="1" type="ORF">IQ37_09255</name>
</gene>
<comment type="caution">
    <text evidence="1">The sequence shown here is derived from an EMBL/GenBank/DDBJ whole genome shotgun (WGS) entry which is preliminary data.</text>
</comment>
<evidence type="ECO:0000313" key="1">
    <source>
        <dbReference type="EMBL" id="KFF28719.1"/>
    </source>
</evidence>
<sequence>MRNVIFGILVVFFALLSCRSDEDSIQRIDQTLNLYMRNSAGVDLLNPKKSGAYTSIVMNDFNGLQDIAPVNFALRATADSTLYIEYVDGARRVIANPSDSISPQDRTYESRIRVDLRTASDTISDVLRIQYHWTPSVFEISRVFYNNEPVFTKQPGVPNVVRILK</sequence>
<dbReference type="PROSITE" id="PS51257">
    <property type="entry name" value="PROKAR_LIPOPROTEIN"/>
    <property type="match status" value="1"/>
</dbReference>
<dbReference type="EMBL" id="JPRJ01000014">
    <property type="protein sequence ID" value="KFF28719.1"/>
    <property type="molecule type" value="Genomic_DNA"/>
</dbReference>
<accession>A0A086BIF5</accession>
<dbReference type="eggNOG" id="ENOG50331DF">
    <property type="taxonomic scope" value="Bacteria"/>
</dbReference>
<dbReference type="RefSeq" id="WP_034684117.1">
    <property type="nucleotide sequence ID" value="NZ_CP023049.2"/>
</dbReference>
<name>A0A086BIF5_9FLAO</name>
<dbReference type="STRING" id="558152.IQ37_09255"/>
<organism evidence="1 2">
    <name type="scientific">Chryseobacterium piperi</name>
    <dbReference type="NCBI Taxonomy" id="558152"/>
    <lineage>
        <taxon>Bacteria</taxon>
        <taxon>Pseudomonadati</taxon>
        <taxon>Bacteroidota</taxon>
        <taxon>Flavobacteriia</taxon>
        <taxon>Flavobacteriales</taxon>
        <taxon>Weeksellaceae</taxon>
        <taxon>Chryseobacterium group</taxon>
        <taxon>Chryseobacterium</taxon>
    </lineage>
</organism>
<dbReference type="Proteomes" id="UP000028709">
    <property type="component" value="Unassembled WGS sequence"/>
</dbReference>